<dbReference type="InterPro" id="IPR016181">
    <property type="entry name" value="Acyl_CoA_acyltransferase"/>
</dbReference>
<proteinExistence type="predicted"/>
<dbReference type="Pfam" id="PF00583">
    <property type="entry name" value="Acetyltransf_1"/>
    <property type="match status" value="1"/>
</dbReference>
<protein>
    <submittedName>
        <fullName evidence="2">Acetyltransferase (GNAT) family protein</fullName>
    </submittedName>
</protein>
<dbReference type="GO" id="GO:0016747">
    <property type="term" value="F:acyltransferase activity, transferring groups other than amino-acyl groups"/>
    <property type="evidence" value="ECO:0007669"/>
    <property type="project" value="InterPro"/>
</dbReference>
<dbReference type="Proteomes" id="UP000184310">
    <property type="component" value="Unassembled WGS sequence"/>
</dbReference>
<dbReference type="EMBL" id="FQZB01000006">
    <property type="protein sequence ID" value="SHJ09885.1"/>
    <property type="molecule type" value="Genomic_DNA"/>
</dbReference>
<dbReference type="InterPro" id="IPR000182">
    <property type="entry name" value="GNAT_dom"/>
</dbReference>
<organism evidence="2 3">
    <name type="scientific">Clostridium cavendishii DSM 21758</name>
    <dbReference type="NCBI Taxonomy" id="1121302"/>
    <lineage>
        <taxon>Bacteria</taxon>
        <taxon>Bacillati</taxon>
        <taxon>Bacillota</taxon>
        <taxon>Clostridia</taxon>
        <taxon>Eubacteriales</taxon>
        <taxon>Clostridiaceae</taxon>
        <taxon>Clostridium</taxon>
    </lineage>
</organism>
<evidence type="ECO:0000259" key="1">
    <source>
        <dbReference type="PROSITE" id="PS51186"/>
    </source>
</evidence>
<feature type="domain" description="N-acetyltransferase" evidence="1">
    <location>
        <begin position="174"/>
        <end position="312"/>
    </location>
</feature>
<accession>A0A1M6GIU2</accession>
<evidence type="ECO:0000313" key="2">
    <source>
        <dbReference type="EMBL" id="SHJ09885.1"/>
    </source>
</evidence>
<dbReference type="SUPFAM" id="SSF55729">
    <property type="entry name" value="Acyl-CoA N-acyltransferases (Nat)"/>
    <property type="match status" value="1"/>
</dbReference>
<dbReference type="Gene3D" id="3.40.630.30">
    <property type="match status" value="1"/>
</dbReference>
<dbReference type="AlphaFoldDB" id="A0A1M6GIU2"/>
<dbReference type="PROSITE" id="PS51186">
    <property type="entry name" value="GNAT"/>
    <property type="match status" value="1"/>
</dbReference>
<keyword evidence="2" id="KW-0808">Transferase</keyword>
<dbReference type="STRING" id="1121302.SAMN02745163_01301"/>
<evidence type="ECO:0000313" key="3">
    <source>
        <dbReference type="Proteomes" id="UP000184310"/>
    </source>
</evidence>
<gene>
    <name evidence="2" type="ORF">SAMN02745163_01301</name>
</gene>
<dbReference type="RefSeq" id="WP_072985871.1">
    <property type="nucleotide sequence ID" value="NZ_FQZB01000006.1"/>
</dbReference>
<sequence length="318" mass="37074">MIFDRLDEKYIEDAVRLAKKQYDIEQKYIDALYEKDYTDTLTGLIYDIFKRKCGVIAVDKGNVLGYLSFIGGINGQFGNVKGSFSPLYANAYGEEDRGRLVSLLFQHASKEMIKEEIFSYAICVYGHDDEIIKSLTMNGFGIRCSDGIRNVDKPLKVKVNKDYSYEEIHYNEAACLLSLKNGLVRHMKNSPTYLYDKEFTINEFIERCINRNSRFFIARDKLDIIGYLEITNSGETFITEEEDYLHICGAYLKESYRGKNIYQSLLSFVIETLKKDGIKRIGVDCETINPTALRFWGKYFDNYTYSFVRRVDERIFRF</sequence>
<keyword evidence="3" id="KW-1185">Reference proteome</keyword>
<dbReference type="OrthoDB" id="1550635at2"/>
<name>A0A1M6GIU2_9CLOT</name>
<reference evidence="2 3" key="1">
    <citation type="submission" date="2016-11" db="EMBL/GenBank/DDBJ databases">
        <authorList>
            <person name="Jaros S."/>
            <person name="Januszkiewicz K."/>
            <person name="Wedrychowicz H."/>
        </authorList>
    </citation>
    <scope>NUCLEOTIDE SEQUENCE [LARGE SCALE GENOMIC DNA]</scope>
    <source>
        <strain evidence="2 3">DSM 21758</strain>
    </source>
</reference>